<gene>
    <name evidence="6" type="ORF">NOG12_05690</name>
</gene>
<protein>
    <submittedName>
        <fullName evidence="6">MAPEG family protein</fullName>
    </submittedName>
</protein>
<feature type="transmembrane region" description="Helical" evidence="5">
    <location>
        <begin position="107"/>
        <end position="128"/>
    </location>
</feature>
<dbReference type="Proteomes" id="UP001305027">
    <property type="component" value="Unassembled WGS sequence"/>
</dbReference>
<dbReference type="Pfam" id="PF01124">
    <property type="entry name" value="MAPEG"/>
    <property type="match status" value="1"/>
</dbReference>
<dbReference type="InterPro" id="IPR001129">
    <property type="entry name" value="Membr-assoc_MAPEG"/>
</dbReference>
<evidence type="ECO:0000256" key="3">
    <source>
        <dbReference type="ARBA" id="ARBA00022989"/>
    </source>
</evidence>
<evidence type="ECO:0000256" key="5">
    <source>
        <dbReference type="SAM" id="Phobius"/>
    </source>
</evidence>
<dbReference type="InterPro" id="IPR023352">
    <property type="entry name" value="MAPEG-like_dom_sf"/>
</dbReference>
<sequence>MNLSVSLLYAGLLTLLYIVLAIDIIRLRWRHRVGIGTGNAQDLEVAVRIHGNFSEYVPLSLLLLVLMDLTGASASLLHGLGALLFVARIGHALGLKLSIGTSWARTVGVLGTFITLMLQAGYMIGYFVGQVL</sequence>
<evidence type="ECO:0000256" key="4">
    <source>
        <dbReference type="ARBA" id="ARBA00023136"/>
    </source>
</evidence>
<comment type="subcellular location">
    <subcellularLocation>
        <location evidence="1">Membrane</location>
    </subcellularLocation>
</comment>
<evidence type="ECO:0000256" key="2">
    <source>
        <dbReference type="ARBA" id="ARBA00022692"/>
    </source>
</evidence>
<evidence type="ECO:0000313" key="7">
    <source>
        <dbReference type="Proteomes" id="UP001305027"/>
    </source>
</evidence>
<accession>A0ABU3KW17</accession>
<reference evidence="6 7" key="1">
    <citation type="submission" date="2022-07" db="EMBL/GenBank/DDBJ databases">
        <title>Pseudidiomarina sp. nov, a marine bacterium isolated from Pacific Ocean.</title>
        <authorList>
            <person name="Wang Y."/>
        </authorList>
    </citation>
    <scope>NUCLEOTIDE SEQUENCE [LARGE SCALE GENOMIC DNA]</scope>
    <source>
        <strain evidence="6 7">GXY010</strain>
    </source>
</reference>
<proteinExistence type="predicted"/>
<keyword evidence="3 5" id="KW-1133">Transmembrane helix</keyword>
<dbReference type="RefSeq" id="WP_228759522.1">
    <property type="nucleotide sequence ID" value="NZ_JANFPJ010000009.1"/>
</dbReference>
<evidence type="ECO:0000313" key="6">
    <source>
        <dbReference type="EMBL" id="MDT7525559.1"/>
    </source>
</evidence>
<keyword evidence="2 5" id="KW-0812">Transmembrane</keyword>
<comment type="caution">
    <text evidence="6">The sequence shown here is derived from an EMBL/GenBank/DDBJ whole genome shotgun (WGS) entry which is preliminary data.</text>
</comment>
<name>A0ABU3KW17_9GAMM</name>
<keyword evidence="4 5" id="KW-0472">Membrane</keyword>
<dbReference type="EMBL" id="JANFPJ010000009">
    <property type="protein sequence ID" value="MDT7525559.1"/>
    <property type="molecule type" value="Genomic_DNA"/>
</dbReference>
<keyword evidence="7" id="KW-1185">Reference proteome</keyword>
<evidence type="ECO:0000256" key="1">
    <source>
        <dbReference type="ARBA" id="ARBA00004370"/>
    </source>
</evidence>
<organism evidence="6 7">
    <name type="scientific">Pseudidiomarina fusca</name>
    <dbReference type="NCBI Taxonomy" id="2965078"/>
    <lineage>
        <taxon>Bacteria</taxon>
        <taxon>Pseudomonadati</taxon>
        <taxon>Pseudomonadota</taxon>
        <taxon>Gammaproteobacteria</taxon>
        <taxon>Alteromonadales</taxon>
        <taxon>Idiomarinaceae</taxon>
        <taxon>Pseudidiomarina</taxon>
    </lineage>
</organism>
<dbReference type="PANTHER" id="PTHR35814:SF1">
    <property type="entry name" value="GLUTATHIONE S-TRANSFERASE-RELATED"/>
    <property type="match status" value="1"/>
</dbReference>
<feature type="transmembrane region" description="Helical" evidence="5">
    <location>
        <begin position="61"/>
        <end position="86"/>
    </location>
</feature>
<dbReference type="PANTHER" id="PTHR35814">
    <property type="match status" value="1"/>
</dbReference>
<dbReference type="Gene3D" id="1.20.120.550">
    <property type="entry name" value="Membrane associated eicosanoid/glutathione metabolism-like domain"/>
    <property type="match status" value="1"/>
</dbReference>
<dbReference type="SUPFAM" id="SSF161084">
    <property type="entry name" value="MAPEG domain-like"/>
    <property type="match status" value="1"/>
</dbReference>